<evidence type="ECO:0000256" key="5">
    <source>
        <dbReference type="SAM" id="MobiDB-lite"/>
    </source>
</evidence>
<feature type="region of interest" description="Disordered" evidence="5">
    <location>
        <begin position="1"/>
        <end position="35"/>
    </location>
</feature>
<keyword evidence="2 4" id="KW-0863">Zinc-finger</keyword>
<dbReference type="AlphaFoldDB" id="A0AAW1SCC3"/>
<keyword evidence="8" id="KW-1185">Reference proteome</keyword>
<evidence type="ECO:0000313" key="8">
    <source>
        <dbReference type="Proteomes" id="UP001438707"/>
    </source>
</evidence>
<organism evidence="7 8">
    <name type="scientific">Apatococcus lobatus</name>
    <dbReference type="NCBI Taxonomy" id="904363"/>
    <lineage>
        <taxon>Eukaryota</taxon>
        <taxon>Viridiplantae</taxon>
        <taxon>Chlorophyta</taxon>
        <taxon>core chlorophytes</taxon>
        <taxon>Trebouxiophyceae</taxon>
        <taxon>Chlorellales</taxon>
        <taxon>Chlorellaceae</taxon>
        <taxon>Apatococcus</taxon>
    </lineage>
</organism>
<protein>
    <recommendedName>
        <fullName evidence="6">CCHC-type domain-containing protein</fullName>
    </recommendedName>
</protein>
<dbReference type="GO" id="GO:0008270">
    <property type="term" value="F:zinc ion binding"/>
    <property type="evidence" value="ECO:0007669"/>
    <property type="project" value="UniProtKB-KW"/>
</dbReference>
<dbReference type="Proteomes" id="UP001438707">
    <property type="component" value="Unassembled WGS sequence"/>
</dbReference>
<feature type="compositionally biased region" description="Basic residues" evidence="5">
    <location>
        <begin position="183"/>
        <end position="192"/>
    </location>
</feature>
<evidence type="ECO:0000256" key="4">
    <source>
        <dbReference type="PROSITE-ProRule" id="PRU00047"/>
    </source>
</evidence>
<reference evidence="7 8" key="1">
    <citation type="journal article" date="2024" name="Nat. Commun.">
        <title>Phylogenomics reveals the evolutionary origins of lichenization in chlorophyte algae.</title>
        <authorList>
            <person name="Puginier C."/>
            <person name="Libourel C."/>
            <person name="Otte J."/>
            <person name="Skaloud P."/>
            <person name="Haon M."/>
            <person name="Grisel S."/>
            <person name="Petersen M."/>
            <person name="Berrin J.G."/>
            <person name="Delaux P.M."/>
            <person name="Dal Grande F."/>
            <person name="Keller J."/>
        </authorList>
    </citation>
    <scope>NUCLEOTIDE SEQUENCE [LARGE SCALE GENOMIC DNA]</scope>
    <source>
        <strain evidence="7 8">SAG 2145</strain>
    </source>
</reference>
<evidence type="ECO:0000313" key="7">
    <source>
        <dbReference type="EMBL" id="KAK9843283.1"/>
    </source>
</evidence>
<dbReference type="SUPFAM" id="SSF57756">
    <property type="entry name" value="Retrovirus zinc finger-like domains"/>
    <property type="match status" value="1"/>
</dbReference>
<dbReference type="PANTHER" id="PTHR31437:SF1">
    <property type="entry name" value="PROTEIN SREK1IP1"/>
    <property type="match status" value="1"/>
</dbReference>
<name>A0AAW1SCC3_9CHLO</name>
<evidence type="ECO:0000259" key="6">
    <source>
        <dbReference type="PROSITE" id="PS50158"/>
    </source>
</evidence>
<dbReference type="InterPro" id="IPR001878">
    <property type="entry name" value="Znf_CCHC"/>
</dbReference>
<feature type="compositionally biased region" description="Polar residues" evidence="5">
    <location>
        <begin position="1"/>
        <end position="10"/>
    </location>
</feature>
<proteinExistence type="predicted"/>
<accession>A0AAW1SCC3</accession>
<keyword evidence="3" id="KW-0862">Zinc</keyword>
<keyword evidence="1" id="KW-0479">Metal-binding</keyword>
<evidence type="ECO:0000256" key="2">
    <source>
        <dbReference type="ARBA" id="ARBA00022771"/>
    </source>
</evidence>
<dbReference type="PROSITE" id="PS50158">
    <property type="entry name" value="ZF_CCHC"/>
    <property type="match status" value="1"/>
</dbReference>
<comment type="caution">
    <text evidence="7">The sequence shown here is derived from an EMBL/GenBank/DDBJ whole genome shotgun (WGS) entry which is preliminary data.</text>
</comment>
<dbReference type="GO" id="GO:0003676">
    <property type="term" value="F:nucleic acid binding"/>
    <property type="evidence" value="ECO:0007669"/>
    <property type="project" value="InterPro"/>
</dbReference>
<evidence type="ECO:0000256" key="3">
    <source>
        <dbReference type="ARBA" id="ARBA00022833"/>
    </source>
</evidence>
<dbReference type="InterPro" id="IPR036875">
    <property type="entry name" value="Znf_CCHC_sf"/>
</dbReference>
<gene>
    <name evidence="7" type="ORF">WJX74_009792</name>
</gene>
<feature type="region of interest" description="Disordered" evidence="5">
    <location>
        <begin position="132"/>
        <end position="198"/>
    </location>
</feature>
<dbReference type="PANTHER" id="PTHR31437">
    <property type="entry name" value="SREK1IP1 FAMILY MEMBER"/>
    <property type="match status" value="1"/>
</dbReference>
<feature type="compositionally biased region" description="Low complexity" evidence="5">
    <location>
        <begin position="152"/>
        <end position="179"/>
    </location>
</feature>
<feature type="domain" description="CCHC-type" evidence="6">
    <location>
        <begin position="112"/>
        <end position="127"/>
    </location>
</feature>
<evidence type="ECO:0000256" key="1">
    <source>
        <dbReference type="ARBA" id="ARBA00022723"/>
    </source>
</evidence>
<dbReference type="EMBL" id="JALJOS010000002">
    <property type="protein sequence ID" value="KAK9843283.1"/>
    <property type="molecule type" value="Genomic_DNA"/>
</dbReference>
<sequence>MPQGRPNNDKQAGANAGASLTEPASGHAARRAAADKAALKSAVADAHAVVEAEREGSPDLSRPLHFLSEGARARLTQALSKGGFDSAVNSYEGLLTLARSQGAVGGQNRGACKNCGQLGHLTKQCRNHLSTHFNQPQPAASPGVTAAPALPSSNESSSLSDLSSSNDDSGLSSGSSSGEEQQRKRRHHKRKHSESAAKRWQCTAERLLFLLVMKLT</sequence>